<name>A0A1L8REQ4_9ENTE</name>
<accession>A0A1L8REQ4</accession>
<keyword evidence="2" id="KW-1185">Reference proteome</keyword>
<gene>
    <name evidence="1" type="ORF">RU97_GL002238</name>
</gene>
<reference evidence="1 2" key="1">
    <citation type="submission" date="2014-12" db="EMBL/GenBank/DDBJ databases">
        <title>Draft genome sequences of 29 type strains of Enterococci.</title>
        <authorList>
            <person name="Zhong Z."/>
            <person name="Sun Z."/>
            <person name="Liu W."/>
            <person name="Zhang W."/>
            <person name="Zhang H."/>
        </authorList>
    </citation>
    <scope>NUCLEOTIDE SEQUENCE [LARGE SCALE GENOMIC DNA]</scope>
    <source>
        <strain evidence="1 2">DSM 17029</strain>
    </source>
</reference>
<sequence>MQEATEKFNWFTQQGQATSLNEVIQQAILDNTQDMLNGALEGAYWKAKWLEPDRQIQVLDVIGQPIGEITPTTTTFSADFQTNAAKLLQKLHDDVQKIVDQH</sequence>
<dbReference type="STRING" id="214095.RU97_GL002238"/>
<dbReference type="EMBL" id="JXKH01000005">
    <property type="protein sequence ID" value="OJG18165.1"/>
    <property type="molecule type" value="Genomic_DNA"/>
</dbReference>
<dbReference type="AlphaFoldDB" id="A0A1L8REQ4"/>
<proteinExistence type="predicted"/>
<organism evidence="1 2">
    <name type="scientific">Enterococcus canis</name>
    <dbReference type="NCBI Taxonomy" id="214095"/>
    <lineage>
        <taxon>Bacteria</taxon>
        <taxon>Bacillati</taxon>
        <taxon>Bacillota</taxon>
        <taxon>Bacilli</taxon>
        <taxon>Lactobacillales</taxon>
        <taxon>Enterococcaceae</taxon>
        <taxon>Enterococcus</taxon>
    </lineage>
</organism>
<evidence type="ECO:0000313" key="2">
    <source>
        <dbReference type="Proteomes" id="UP000181884"/>
    </source>
</evidence>
<comment type="caution">
    <text evidence="1">The sequence shown here is derived from an EMBL/GenBank/DDBJ whole genome shotgun (WGS) entry which is preliminary data.</text>
</comment>
<protein>
    <submittedName>
        <fullName evidence="1">Uncharacterized protein</fullName>
    </submittedName>
</protein>
<dbReference type="Proteomes" id="UP000181884">
    <property type="component" value="Unassembled WGS sequence"/>
</dbReference>
<evidence type="ECO:0000313" key="1">
    <source>
        <dbReference type="EMBL" id="OJG18165.1"/>
    </source>
</evidence>